<dbReference type="GO" id="GO:0000162">
    <property type="term" value="P:L-tryptophan biosynthetic process"/>
    <property type="evidence" value="ECO:0007669"/>
    <property type="project" value="InterPro"/>
</dbReference>
<accession>A0A1J0ADT4</accession>
<dbReference type="FunFam" id="3.40.1030.10:FF:000010">
    <property type="entry name" value="Anthranilate phosphoribosyltransferase"/>
    <property type="match status" value="1"/>
</dbReference>
<gene>
    <name evidence="6" type="ORF">GlitD10_1746</name>
</gene>
<dbReference type="SUPFAM" id="SSF52418">
    <property type="entry name" value="Nucleoside phosphorylase/phosphoribosyltransferase catalytic domain"/>
    <property type="match status" value="1"/>
</dbReference>
<dbReference type="KEGG" id="glt:GlitD10_1746"/>
<dbReference type="SUPFAM" id="SSF47648">
    <property type="entry name" value="Nucleoside phosphorylase/phosphoribosyltransferase N-terminal domain"/>
    <property type="match status" value="1"/>
</dbReference>
<evidence type="ECO:0000259" key="4">
    <source>
        <dbReference type="Pfam" id="PF00591"/>
    </source>
</evidence>
<evidence type="ECO:0000256" key="1">
    <source>
        <dbReference type="ARBA" id="ARBA00022676"/>
    </source>
</evidence>
<dbReference type="GO" id="GO:0005829">
    <property type="term" value="C:cytosol"/>
    <property type="evidence" value="ECO:0007669"/>
    <property type="project" value="TreeGrafter"/>
</dbReference>
<dbReference type="InterPro" id="IPR035902">
    <property type="entry name" value="Nuc_phospho_transferase"/>
</dbReference>
<protein>
    <submittedName>
        <fullName evidence="6">Anthranilate phosphoribosyltransferase</fullName>
    </submittedName>
</protein>
<dbReference type="InterPro" id="IPR017459">
    <property type="entry name" value="Glycosyl_Trfase_fam3_N_dom"/>
</dbReference>
<name>A0A1J0ADT4_9CYAN</name>
<dbReference type="OrthoDB" id="9926at2"/>
<dbReference type="EMBL" id="CP017675">
    <property type="protein sequence ID" value="APB34072.1"/>
    <property type="molecule type" value="Genomic_DNA"/>
</dbReference>
<reference evidence="6 7" key="1">
    <citation type="submission" date="2016-10" db="EMBL/GenBank/DDBJ databases">
        <title>Description of Gloeomargarita lithophora gen. nov., sp. nov., a thylakoid-bearing basal-branching cyanobacterium with intracellular carbonates, and proposal for Gloeomargaritales ord. nov.</title>
        <authorList>
            <person name="Moreira D."/>
            <person name="Tavera R."/>
            <person name="Benzerara K."/>
            <person name="Skouri-Panet F."/>
            <person name="Couradeau E."/>
            <person name="Gerard E."/>
            <person name="Loussert C."/>
            <person name="Novelo E."/>
            <person name="Zivanovic Y."/>
            <person name="Lopez-Garcia P."/>
        </authorList>
    </citation>
    <scope>NUCLEOTIDE SEQUENCE [LARGE SCALE GENOMIC DNA]</scope>
    <source>
        <strain evidence="6 7">D10</strain>
    </source>
</reference>
<keyword evidence="7" id="KW-1185">Reference proteome</keyword>
<dbReference type="NCBIfam" id="NF005635">
    <property type="entry name" value="PRK07394.1"/>
    <property type="match status" value="1"/>
</dbReference>
<evidence type="ECO:0000256" key="3">
    <source>
        <dbReference type="ARBA" id="ARBA00023141"/>
    </source>
</evidence>
<dbReference type="InterPro" id="IPR036320">
    <property type="entry name" value="Glycosyl_Trfase_fam3_N_dom_sf"/>
</dbReference>
<dbReference type="AlphaFoldDB" id="A0A1J0ADT4"/>
<evidence type="ECO:0000256" key="2">
    <source>
        <dbReference type="ARBA" id="ARBA00022679"/>
    </source>
</evidence>
<dbReference type="PANTHER" id="PTHR43285:SF3">
    <property type="entry name" value="SLL1634 PROTEIN"/>
    <property type="match status" value="1"/>
</dbReference>
<evidence type="ECO:0000313" key="6">
    <source>
        <dbReference type="EMBL" id="APB34072.1"/>
    </source>
</evidence>
<proteinExistence type="predicted"/>
<keyword evidence="1 6" id="KW-0328">Glycosyltransferase</keyword>
<evidence type="ECO:0000313" key="7">
    <source>
        <dbReference type="Proteomes" id="UP000180235"/>
    </source>
</evidence>
<keyword evidence="3" id="KW-0057">Aromatic amino acid biosynthesis</keyword>
<dbReference type="RefSeq" id="WP_071454567.1">
    <property type="nucleotide sequence ID" value="NZ_CP017675.1"/>
</dbReference>
<organism evidence="6 7">
    <name type="scientific">Gloeomargarita lithophora Alchichica-D10</name>
    <dbReference type="NCBI Taxonomy" id="1188229"/>
    <lineage>
        <taxon>Bacteria</taxon>
        <taxon>Bacillati</taxon>
        <taxon>Cyanobacteriota</taxon>
        <taxon>Cyanophyceae</taxon>
        <taxon>Gloeomargaritales</taxon>
        <taxon>Gloeomargaritaceae</taxon>
        <taxon>Gloeomargarita</taxon>
    </lineage>
</organism>
<dbReference type="Pfam" id="PF02885">
    <property type="entry name" value="Glycos_trans_3N"/>
    <property type="match status" value="1"/>
</dbReference>
<dbReference type="Gene3D" id="1.20.970.10">
    <property type="entry name" value="Transferase, Pyrimidine Nucleoside Phosphorylase, Chain C"/>
    <property type="match status" value="1"/>
</dbReference>
<evidence type="ECO:0000259" key="5">
    <source>
        <dbReference type="Pfam" id="PF02885"/>
    </source>
</evidence>
<dbReference type="STRING" id="1188229.GlitD10_1746"/>
<feature type="domain" description="Glycosyl transferase family 3" evidence="4">
    <location>
        <begin position="95"/>
        <end position="323"/>
    </location>
</feature>
<dbReference type="Pfam" id="PF00591">
    <property type="entry name" value="Glycos_transf_3"/>
    <property type="match status" value="1"/>
</dbReference>
<dbReference type="PANTHER" id="PTHR43285">
    <property type="entry name" value="ANTHRANILATE PHOSPHORIBOSYLTRANSFERASE"/>
    <property type="match status" value="1"/>
</dbReference>
<dbReference type="InterPro" id="IPR005940">
    <property type="entry name" value="Anthranilate_Pribosyl_Tfrase"/>
</dbReference>
<sequence>MSQEFREFVRKVGSGTHTHQDLTRSEMHRAMTLMLTQQATPAQVGAFLIAHRIKRPTGAELAGMLDAYAEWGPKLPEIAAAQPVVVLTQPYDGRDRTMPLSPLTALVLASAGFPVLQHGGERMPTKEGLPLVAVWQALGVDWRRYSLTQVHGIMATIGLGFVYLPHHFPQAEALVPYRREIGKRPPIATLELLWVPYQGDYHLMSGFVHPPTEQMMRTALTLRGVAEFTTVKGLEGSCDLPQDRTAIIGCGGRERLLLKPQEYGLGGANIPLADGLTQMTAVLQGECVPLRTALLWNAGFYLWRLGAVENLAQGIHQTATLLDQQRVAQYLQKLVALANGT</sequence>
<keyword evidence="3" id="KW-0028">Amino-acid biosynthesis</keyword>
<dbReference type="Gene3D" id="3.40.1030.10">
    <property type="entry name" value="Nucleoside phosphorylase/phosphoribosyltransferase catalytic domain"/>
    <property type="match status" value="1"/>
</dbReference>
<keyword evidence="2 6" id="KW-0808">Transferase</keyword>
<dbReference type="InterPro" id="IPR000312">
    <property type="entry name" value="Glycosyl_Trfase_fam3"/>
</dbReference>
<feature type="domain" description="Glycosyl transferase family 3 N-terminal" evidence="5">
    <location>
        <begin position="7"/>
        <end position="70"/>
    </location>
</feature>
<dbReference type="GO" id="GO:0004048">
    <property type="term" value="F:anthranilate phosphoribosyltransferase activity"/>
    <property type="evidence" value="ECO:0007669"/>
    <property type="project" value="InterPro"/>
</dbReference>
<dbReference type="Proteomes" id="UP000180235">
    <property type="component" value="Chromosome"/>
</dbReference>